<dbReference type="GO" id="GO:0003942">
    <property type="term" value="F:N-acetyl-gamma-glutamyl-phosphate reductase activity"/>
    <property type="evidence" value="ECO:0007669"/>
    <property type="project" value="UniProtKB-UniRule"/>
</dbReference>
<evidence type="ECO:0000313" key="9">
    <source>
        <dbReference type="Proteomes" id="UP000243589"/>
    </source>
</evidence>
<dbReference type="SUPFAM" id="SSF51735">
    <property type="entry name" value="NAD(P)-binding Rossmann-fold domains"/>
    <property type="match status" value="1"/>
</dbReference>
<comment type="subcellular location">
    <subcellularLocation>
        <location evidence="5">Cytoplasm</location>
    </subcellularLocation>
</comment>
<evidence type="ECO:0000256" key="4">
    <source>
        <dbReference type="ARBA" id="ARBA00023002"/>
    </source>
</evidence>
<comment type="function">
    <text evidence="5">Catalyzes the NADPH-dependent reduction of N-acetyl-5-glutamyl phosphate to yield N-acetyl-L-glutamate 5-semialdehyde.</text>
</comment>
<dbReference type="InterPro" id="IPR000706">
    <property type="entry name" value="AGPR_type-1"/>
</dbReference>
<comment type="pathway">
    <text evidence="5">Amino-acid biosynthesis; L-arginine biosynthesis; N(2)-acetyl-L-ornithine from L-glutamate: step 3/4.</text>
</comment>
<dbReference type="InterPro" id="IPR050085">
    <property type="entry name" value="AGPR"/>
</dbReference>
<dbReference type="CDD" id="cd24148">
    <property type="entry name" value="AGPR_1_actinobacAGPR_like"/>
    <property type="match status" value="1"/>
</dbReference>
<dbReference type="GO" id="GO:0005737">
    <property type="term" value="C:cytoplasm"/>
    <property type="evidence" value="ECO:0007669"/>
    <property type="project" value="UniProtKB-SubCell"/>
</dbReference>
<dbReference type="HAMAP" id="MF_00150">
    <property type="entry name" value="ArgC_type1"/>
    <property type="match status" value="1"/>
</dbReference>
<evidence type="ECO:0000256" key="6">
    <source>
        <dbReference type="PROSITE-ProRule" id="PRU10010"/>
    </source>
</evidence>
<dbReference type="InterPro" id="IPR036291">
    <property type="entry name" value="NAD(P)-bd_dom_sf"/>
</dbReference>
<accession>A0A150H5V4</accession>
<proteinExistence type="inferred from homology"/>
<evidence type="ECO:0000259" key="7">
    <source>
        <dbReference type="SMART" id="SM00859"/>
    </source>
</evidence>
<dbReference type="PANTHER" id="PTHR32338:SF10">
    <property type="entry name" value="N-ACETYL-GAMMA-GLUTAMYL-PHOSPHATE REDUCTASE, CHLOROPLASTIC-RELATED"/>
    <property type="match status" value="1"/>
</dbReference>
<organism evidence="8 9">
    <name type="scientific">Brevibacterium ravenspurgense</name>
    <dbReference type="NCBI Taxonomy" id="479117"/>
    <lineage>
        <taxon>Bacteria</taxon>
        <taxon>Bacillati</taxon>
        <taxon>Actinomycetota</taxon>
        <taxon>Actinomycetes</taxon>
        <taxon>Micrococcales</taxon>
        <taxon>Brevibacteriaceae</taxon>
        <taxon>Brevibacterium</taxon>
    </lineage>
</organism>
<evidence type="ECO:0000256" key="2">
    <source>
        <dbReference type="ARBA" id="ARBA00022605"/>
    </source>
</evidence>
<dbReference type="PROSITE" id="PS01224">
    <property type="entry name" value="ARGC"/>
    <property type="match status" value="1"/>
</dbReference>
<dbReference type="Gene3D" id="3.30.360.10">
    <property type="entry name" value="Dihydrodipicolinate Reductase, domain 2"/>
    <property type="match status" value="1"/>
</dbReference>
<comment type="caution">
    <text evidence="8">The sequence shown here is derived from an EMBL/GenBank/DDBJ whole genome shotgun (WGS) entry which is preliminary data.</text>
</comment>
<dbReference type="PANTHER" id="PTHR32338">
    <property type="entry name" value="N-ACETYL-GAMMA-GLUTAMYL-PHOSPHATE REDUCTASE, CHLOROPLASTIC-RELATED-RELATED"/>
    <property type="match status" value="1"/>
</dbReference>
<evidence type="ECO:0000313" key="8">
    <source>
        <dbReference type="EMBL" id="KXZ57238.1"/>
    </source>
</evidence>
<dbReference type="GO" id="GO:0051287">
    <property type="term" value="F:NAD binding"/>
    <property type="evidence" value="ECO:0007669"/>
    <property type="project" value="InterPro"/>
</dbReference>
<evidence type="ECO:0000256" key="1">
    <source>
        <dbReference type="ARBA" id="ARBA00022571"/>
    </source>
</evidence>
<keyword evidence="4 5" id="KW-0560">Oxidoreductase</keyword>
<dbReference type="InterPro" id="IPR000534">
    <property type="entry name" value="Semialdehyde_DH_NAD-bd"/>
</dbReference>
<dbReference type="SUPFAM" id="SSF55347">
    <property type="entry name" value="Glyceraldehyde-3-phosphate dehydrogenase-like, C-terminal domain"/>
    <property type="match status" value="1"/>
</dbReference>
<dbReference type="InterPro" id="IPR058924">
    <property type="entry name" value="AGPR_dimerisation_dom"/>
</dbReference>
<reference evidence="8 9" key="1">
    <citation type="submission" date="2016-01" db="EMBL/GenBank/DDBJ databases">
        <title>Use of Whole Genome Sequencing to ascertain that Brevibacterium massiliense (Roux, Raoult 2009) is a later heterotypic synonym of Brevibacterium ravenspurgense (Mages 2008).</title>
        <authorList>
            <person name="Bernier A.-M."/>
            <person name="Burdz T."/>
            <person name="Huynh C."/>
            <person name="Pachecho A.L."/>
            <person name="Wiebe D."/>
            <person name="Bonner C."/>
            <person name="Bernard K."/>
        </authorList>
    </citation>
    <scope>NUCLEOTIDE SEQUENCE [LARGE SCALE GENOMIC DNA]</scope>
    <source>
        <strain evidence="8 9">CCUG56047</strain>
    </source>
</reference>
<dbReference type="EMBL" id="LQQC01000012">
    <property type="protein sequence ID" value="KXZ57238.1"/>
    <property type="molecule type" value="Genomic_DNA"/>
</dbReference>
<dbReference type="Gene3D" id="3.40.50.720">
    <property type="entry name" value="NAD(P)-binding Rossmann-like Domain"/>
    <property type="match status" value="1"/>
</dbReference>
<protein>
    <recommendedName>
        <fullName evidence="5">N-acetyl-gamma-glutamyl-phosphate reductase</fullName>
        <shortName evidence="5">AGPR</shortName>
        <ecNumber evidence="5">1.2.1.38</ecNumber>
    </recommendedName>
    <alternativeName>
        <fullName evidence="5">N-acetyl-glutamate semialdehyde dehydrogenase</fullName>
        <shortName evidence="5">NAGSA dehydrogenase</shortName>
    </alternativeName>
</protein>
<dbReference type="InterPro" id="IPR023013">
    <property type="entry name" value="AGPR_AS"/>
</dbReference>
<feature type="domain" description="Semialdehyde dehydrogenase NAD-binding" evidence="7">
    <location>
        <begin position="16"/>
        <end position="151"/>
    </location>
</feature>
<keyword evidence="1 5" id="KW-0055">Arginine biosynthesis</keyword>
<sequence length="377" mass="39043">MNNLSGPCMLMHMVYTVAVSGATGYAGGEVLRLLAGNPNFTVTTVCGHSTVGRLLGEEQPHLRAYSDMTVADSSAGTLAGHDVVFLALPHGQSGAIAAELEELSPETLIIDLAADHRLIDPEAWKSYYGSEHPGTWTYGLPELMLADLETAQHTTQRTQLAGAARIAVPGCNVTAVTLGVQPLVNAGLIDHTRLTAVLANGVSGAGKALKPHLLASEILGGASPYAVGGTHRHIPEIEQNLALASGEDPLAGTARITFTPTLVPMSRGILATVSAPLAPGIDIAQAQEKISAAFASAYDSEPFVTVLPPGQWPNTSATVGSNQAHLQWALDARTQTVTVCAAIDNLVRGTAGQAVQSAHIALGLEETSHLPHEGVAP</sequence>
<name>A0A150H5V4_9MICO</name>
<feature type="active site" evidence="5 6">
    <location>
        <position position="171"/>
    </location>
</feature>
<dbReference type="UniPathway" id="UPA00068">
    <property type="reaction ID" value="UER00108"/>
</dbReference>
<dbReference type="Pfam" id="PF22698">
    <property type="entry name" value="Semialdhyde_dhC_1"/>
    <property type="match status" value="1"/>
</dbReference>
<dbReference type="AlphaFoldDB" id="A0A150H5V4"/>
<comment type="catalytic activity">
    <reaction evidence="5">
        <text>N-acetyl-L-glutamate 5-semialdehyde + phosphate + NADP(+) = N-acetyl-L-glutamyl 5-phosphate + NADPH + H(+)</text>
        <dbReference type="Rhea" id="RHEA:21588"/>
        <dbReference type="ChEBI" id="CHEBI:15378"/>
        <dbReference type="ChEBI" id="CHEBI:29123"/>
        <dbReference type="ChEBI" id="CHEBI:43474"/>
        <dbReference type="ChEBI" id="CHEBI:57783"/>
        <dbReference type="ChEBI" id="CHEBI:57936"/>
        <dbReference type="ChEBI" id="CHEBI:58349"/>
        <dbReference type="EC" id="1.2.1.38"/>
    </reaction>
</comment>
<dbReference type="EC" id="1.2.1.38" evidence="5"/>
<evidence type="ECO:0000256" key="3">
    <source>
        <dbReference type="ARBA" id="ARBA00022857"/>
    </source>
</evidence>
<dbReference type="CDD" id="cd23934">
    <property type="entry name" value="AGPR_1_C"/>
    <property type="match status" value="1"/>
</dbReference>
<dbReference type="GO" id="GO:0006526">
    <property type="term" value="P:L-arginine biosynthetic process"/>
    <property type="evidence" value="ECO:0007669"/>
    <property type="project" value="UniProtKB-UniRule"/>
</dbReference>
<keyword evidence="3 5" id="KW-0521">NADP</keyword>
<dbReference type="Pfam" id="PF01118">
    <property type="entry name" value="Semialdhyde_dh"/>
    <property type="match status" value="1"/>
</dbReference>
<dbReference type="SMART" id="SM00859">
    <property type="entry name" value="Semialdhyde_dh"/>
    <property type="match status" value="1"/>
</dbReference>
<dbReference type="PATRIC" id="fig|479117.4.peg.1741"/>
<dbReference type="NCBIfam" id="TIGR01850">
    <property type="entry name" value="argC"/>
    <property type="match status" value="1"/>
</dbReference>
<dbReference type="Proteomes" id="UP000243589">
    <property type="component" value="Unassembled WGS sequence"/>
</dbReference>
<gene>
    <name evidence="5 8" type="primary">argC</name>
    <name evidence="8" type="ORF">Bravens_01756</name>
</gene>
<keyword evidence="2 5" id="KW-0028">Amino-acid biosynthesis</keyword>
<evidence type="ECO:0000256" key="5">
    <source>
        <dbReference type="HAMAP-Rule" id="MF_00150"/>
    </source>
</evidence>
<keyword evidence="5" id="KW-0963">Cytoplasm</keyword>
<keyword evidence="9" id="KW-1185">Reference proteome</keyword>
<dbReference type="GO" id="GO:0070401">
    <property type="term" value="F:NADP+ binding"/>
    <property type="evidence" value="ECO:0007669"/>
    <property type="project" value="InterPro"/>
</dbReference>
<comment type="similarity">
    <text evidence="5">Belongs to the NAGSA dehydrogenase family. Type 1 subfamily.</text>
</comment>